<proteinExistence type="predicted"/>
<sequence>MTRAAKEWQAAQLILKTPQRCRTTNVPPTEASLIPVPLIEDATLALPRIEDSSQALPPGEVLLCFTDTAWNASSGSCGMGWIFKNQVHRVIHRGRLSAAIHPQLLQLKL</sequence>
<dbReference type="HOGENOM" id="CLU_2187544_0_0_1"/>
<evidence type="ECO:0000313" key="2">
    <source>
        <dbReference type="Proteomes" id="UP000008694"/>
    </source>
</evidence>
<dbReference type="Gramene" id="scaffold_800417.1">
    <property type="protein sequence ID" value="scaffold_800417.1"/>
    <property type="gene ID" value="scaffold_800417.1"/>
</dbReference>
<keyword evidence="2" id="KW-1185">Reference proteome</keyword>
<dbReference type="AlphaFoldDB" id="D7MKV4"/>
<evidence type="ECO:0000313" key="1">
    <source>
        <dbReference type="EMBL" id="EFH39782.1"/>
    </source>
</evidence>
<reference evidence="2" key="1">
    <citation type="journal article" date="2011" name="Nat. Genet.">
        <title>The Arabidopsis lyrata genome sequence and the basis of rapid genome size change.</title>
        <authorList>
            <person name="Hu T.T."/>
            <person name="Pattyn P."/>
            <person name="Bakker E.G."/>
            <person name="Cao J."/>
            <person name="Cheng J.-F."/>
            <person name="Clark R.M."/>
            <person name="Fahlgren N."/>
            <person name="Fawcett J.A."/>
            <person name="Grimwood J."/>
            <person name="Gundlach H."/>
            <person name="Haberer G."/>
            <person name="Hollister J.D."/>
            <person name="Ossowski S."/>
            <person name="Ottilar R.P."/>
            <person name="Salamov A.A."/>
            <person name="Schneeberger K."/>
            <person name="Spannagl M."/>
            <person name="Wang X."/>
            <person name="Yang L."/>
            <person name="Nasrallah M.E."/>
            <person name="Bergelson J."/>
            <person name="Carrington J.C."/>
            <person name="Gaut B.S."/>
            <person name="Schmutz J."/>
            <person name="Mayer K.F.X."/>
            <person name="Van de Peer Y."/>
            <person name="Grigoriev I.V."/>
            <person name="Nordborg M."/>
            <person name="Weigel D."/>
            <person name="Guo Y.-L."/>
        </authorList>
    </citation>
    <scope>NUCLEOTIDE SEQUENCE [LARGE SCALE GENOMIC DNA]</scope>
    <source>
        <strain evidence="2">cv. MN47</strain>
    </source>
</reference>
<name>D7MKV4_ARALL</name>
<dbReference type="EMBL" id="GL348720">
    <property type="protein sequence ID" value="EFH39782.1"/>
    <property type="molecule type" value="Genomic_DNA"/>
</dbReference>
<dbReference type="Proteomes" id="UP000008694">
    <property type="component" value="Unassembled WGS sequence"/>
</dbReference>
<gene>
    <name evidence="1" type="ORF">ARALYDRAFT_917017</name>
</gene>
<organism evidence="2">
    <name type="scientific">Arabidopsis lyrata subsp. lyrata</name>
    <name type="common">Lyre-leaved rock-cress</name>
    <dbReference type="NCBI Taxonomy" id="81972"/>
    <lineage>
        <taxon>Eukaryota</taxon>
        <taxon>Viridiplantae</taxon>
        <taxon>Streptophyta</taxon>
        <taxon>Embryophyta</taxon>
        <taxon>Tracheophyta</taxon>
        <taxon>Spermatophyta</taxon>
        <taxon>Magnoliopsida</taxon>
        <taxon>eudicotyledons</taxon>
        <taxon>Gunneridae</taxon>
        <taxon>Pentapetalae</taxon>
        <taxon>rosids</taxon>
        <taxon>malvids</taxon>
        <taxon>Brassicales</taxon>
        <taxon>Brassicaceae</taxon>
        <taxon>Camelineae</taxon>
        <taxon>Arabidopsis</taxon>
    </lineage>
</organism>
<accession>D7MKV4</accession>
<evidence type="ECO:0008006" key="3">
    <source>
        <dbReference type="Google" id="ProtNLM"/>
    </source>
</evidence>
<dbReference type="STRING" id="81972.D7MKV4"/>
<protein>
    <recommendedName>
        <fullName evidence="3">RNase H type-1 domain-containing protein</fullName>
    </recommendedName>
</protein>